<dbReference type="InterPro" id="IPR001650">
    <property type="entry name" value="Helicase_C-like"/>
</dbReference>
<accession>A0A5E8BKA8</accession>
<dbReference type="GO" id="GO:0005634">
    <property type="term" value="C:nucleus"/>
    <property type="evidence" value="ECO:0007669"/>
    <property type="project" value="UniProtKB-SubCell"/>
</dbReference>
<dbReference type="Pfam" id="PF00270">
    <property type="entry name" value="DEAD"/>
    <property type="match status" value="1"/>
</dbReference>
<proteinExistence type="inferred from homology"/>
<gene>
    <name evidence="16" type="ORF">SAPINGB_P002953</name>
</gene>
<keyword evidence="3 11" id="KW-0547">Nucleotide-binding</keyword>
<keyword evidence="6 11" id="KW-0067">ATP-binding</keyword>
<evidence type="ECO:0000256" key="1">
    <source>
        <dbReference type="ARBA" id="ARBA00004123"/>
    </source>
</evidence>
<dbReference type="SUPFAM" id="SSF52540">
    <property type="entry name" value="P-loop containing nucleoside triphosphate hydrolases"/>
    <property type="match status" value="1"/>
</dbReference>
<evidence type="ECO:0000256" key="12">
    <source>
        <dbReference type="SAM" id="MobiDB-lite"/>
    </source>
</evidence>
<keyword evidence="7" id="KW-0694">RNA-binding</keyword>
<keyword evidence="5 11" id="KW-0347">Helicase</keyword>
<evidence type="ECO:0000256" key="6">
    <source>
        <dbReference type="ARBA" id="ARBA00022840"/>
    </source>
</evidence>
<evidence type="ECO:0000313" key="17">
    <source>
        <dbReference type="Proteomes" id="UP000398389"/>
    </source>
</evidence>
<evidence type="ECO:0000313" key="16">
    <source>
        <dbReference type="EMBL" id="VVT51007.1"/>
    </source>
</evidence>
<evidence type="ECO:0000256" key="9">
    <source>
        <dbReference type="ARBA" id="ARBA00047984"/>
    </source>
</evidence>
<keyword evidence="4 11" id="KW-0378">Hydrolase</keyword>
<organism evidence="16 17">
    <name type="scientific">Magnusiomyces paraingens</name>
    <dbReference type="NCBI Taxonomy" id="2606893"/>
    <lineage>
        <taxon>Eukaryota</taxon>
        <taxon>Fungi</taxon>
        <taxon>Dikarya</taxon>
        <taxon>Ascomycota</taxon>
        <taxon>Saccharomycotina</taxon>
        <taxon>Dipodascomycetes</taxon>
        <taxon>Dipodascales</taxon>
        <taxon>Dipodascaceae</taxon>
        <taxon>Magnusiomyces</taxon>
    </lineage>
</organism>
<dbReference type="GO" id="GO:0003724">
    <property type="term" value="F:RNA helicase activity"/>
    <property type="evidence" value="ECO:0007669"/>
    <property type="project" value="UniProtKB-EC"/>
</dbReference>
<dbReference type="GeneID" id="43581771"/>
<evidence type="ECO:0000259" key="14">
    <source>
        <dbReference type="PROSITE" id="PS51194"/>
    </source>
</evidence>
<evidence type="ECO:0000256" key="10">
    <source>
        <dbReference type="PROSITE-ProRule" id="PRU00552"/>
    </source>
</evidence>
<dbReference type="PROSITE" id="PS00039">
    <property type="entry name" value="DEAD_ATP_HELICASE"/>
    <property type="match status" value="1"/>
</dbReference>
<dbReference type="GO" id="GO:0003723">
    <property type="term" value="F:RNA binding"/>
    <property type="evidence" value="ECO:0007669"/>
    <property type="project" value="UniProtKB-KW"/>
</dbReference>
<dbReference type="GO" id="GO:0016787">
    <property type="term" value="F:hydrolase activity"/>
    <property type="evidence" value="ECO:0007669"/>
    <property type="project" value="UniProtKB-KW"/>
</dbReference>
<dbReference type="RefSeq" id="XP_031853562.1">
    <property type="nucleotide sequence ID" value="XM_031997671.1"/>
</dbReference>
<dbReference type="PROSITE" id="PS51192">
    <property type="entry name" value="HELICASE_ATP_BIND_1"/>
    <property type="match status" value="1"/>
</dbReference>
<feature type="short sequence motif" description="Q motif" evidence="10">
    <location>
        <begin position="120"/>
        <end position="148"/>
    </location>
</feature>
<dbReference type="InterPro" id="IPR014001">
    <property type="entry name" value="Helicase_ATP-bd"/>
</dbReference>
<feature type="domain" description="DEAD-box RNA helicase Q" evidence="15">
    <location>
        <begin position="120"/>
        <end position="148"/>
    </location>
</feature>
<dbReference type="FunFam" id="3.40.50.300:FF:000849">
    <property type="entry name" value="ATP-dependent RNA helicase DBP5"/>
    <property type="match status" value="1"/>
</dbReference>
<dbReference type="PROSITE" id="PS51195">
    <property type="entry name" value="Q_MOTIF"/>
    <property type="match status" value="1"/>
</dbReference>
<dbReference type="InterPro" id="IPR011545">
    <property type="entry name" value="DEAD/DEAH_box_helicase_dom"/>
</dbReference>
<comment type="subcellular location">
    <subcellularLocation>
        <location evidence="1">Nucleus</location>
    </subcellularLocation>
</comment>
<dbReference type="Pfam" id="PF00271">
    <property type="entry name" value="Helicase_C"/>
    <property type="match status" value="1"/>
</dbReference>
<dbReference type="GO" id="GO:0005524">
    <property type="term" value="F:ATP binding"/>
    <property type="evidence" value="ECO:0007669"/>
    <property type="project" value="UniProtKB-KW"/>
</dbReference>
<evidence type="ECO:0000256" key="4">
    <source>
        <dbReference type="ARBA" id="ARBA00022801"/>
    </source>
</evidence>
<evidence type="ECO:0000256" key="7">
    <source>
        <dbReference type="ARBA" id="ARBA00022884"/>
    </source>
</evidence>
<comment type="similarity">
    <text evidence="11">Belongs to the DEAD box helicase family.</text>
</comment>
<sequence>MSLADRLNPISNEEADEIIANEKTDSPTSQETENLADALSSVALNTDKKPEAEKKDTKEDSEAEKKDTKEDSEESKQDSSDVSDKELKEEISNIVKNDYEVSVKLADLQADPNSPLYSVKKFDELGLSEELLKGLVAMKFYKPSKIQEKALPLLMKEPYVNFIGQSQSGTGKTAAFTLSMLNRVDVNNPKLQAICLSPARELARQTLDVVEEMAKFTKITTKVLVPDSYERNAKIEAQVVVGTPGTMLELIRRKMLDTSSVKILVLDEADNMVGQPSLKDQSKRVKAALNKKIQVVLFSATFDDDVYKYALEFVPNPKNEIRLKHTELNVKEITQIYMDIDNEEERIQVLTDIYSLMTIGSSIIFTATKATANTLYRRMKTAGHAVSVLHSDLDTESRDKLIDQFRSGASKVLITTNVLSRGIDIPSVNVVINFDLPTTRDGKPDPETYLHRIGRTGRFGRKGIALSFVQDQKSFRTLQAIQNYFGLDLIKVDHQDLDKVEKVFKKAMN</sequence>
<dbReference type="Gene3D" id="3.40.50.300">
    <property type="entry name" value="P-loop containing nucleotide triphosphate hydrolases"/>
    <property type="match status" value="2"/>
</dbReference>
<feature type="compositionally biased region" description="Basic and acidic residues" evidence="12">
    <location>
        <begin position="46"/>
        <end position="87"/>
    </location>
</feature>
<dbReference type="OrthoDB" id="10265785at2759"/>
<evidence type="ECO:0000256" key="5">
    <source>
        <dbReference type="ARBA" id="ARBA00022806"/>
    </source>
</evidence>
<keyword evidence="8" id="KW-0539">Nucleus</keyword>
<evidence type="ECO:0000259" key="15">
    <source>
        <dbReference type="PROSITE" id="PS51195"/>
    </source>
</evidence>
<dbReference type="AlphaFoldDB" id="A0A5E8BKA8"/>
<protein>
    <recommendedName>
        <fullName evidence="2">RNA helicase</fullName>
        <ecNumber evidence="2">3.6.4.13</ecNumber>
    </recommendedName>
</protein>
<dbReference type="CDD" id="cd18787">
    <property type="entry name" value="SF2_C_DEAD"/>
    <property type="match status" value="1"/>
</dbReference>
<dbReference type="SMART" id="SM00490">
    <property type="entry name" value="HELICc"/>
    <property type="match status" value="1"/>
</dbReference>
<dbReference type="CDD" id="cd17963">
    <property type="entry name" value="DEADc_DDX19_DDX25"/>
    <property type="match status" value="1"/>
</dbReference>
<evidence type="ECO:0000259" key="13">
    <source>
        <dbReference type="PROSITE" id="PS51192"/>
    </source>
</evidence>
<name>A0A5E8BKA8_9ASCO</name>
<evidence type="ECO:0000256" key="11">
    <source>
        <dbReference type="RuleBase" id="RU000492"/>
    </source>
</evidence>
<dbReference type="InterPro" id="IPR014014">
    <property type="entry name" value="RNA_helicase_DEAD_Q_motif"/>
</dbReference>
<feature type="region of interest" description="Disordered" evidence="12">
    <location>
        <begin position="1"/>
        <end position="87"/>
    </location>
</feature>
<dbReference type="InterPro" id="IPR027417">
    <property type="entry name" value="P-loop_NTPase"/>
</dbReference>
<keyword evidence="17" id="KW-1185">Reference proteome</keyword>
<reference evidence="16 17" key="1">
    <citation type="submission" date="2019-09" db="EMBL/GenBank/DDBJ databases">
        <authorList>
            <person name="Brejova B."/>
        </authorList>
    </citation>
    <scope>NUCLEOTIDE SEQUENCE [LARGE SCALE GENOMIC DNA]</scope>
</reference>
<dbReference type="PANTHER" id="PTHR47958">
    <property type="entry name" value="ATP-DEPENDENT RNA HELICASE DBP3"/>
    <property type="match status" value="1"/>
</dbReference>
<evidence type="ECO:0000256" key="8">
    <source>
        <dbReference type="ARBA" id="ARBA00023242"/>
    </source>
</evidence>
<dbReference type="SMART" id="SM00487">
    <property type="entry name" value="DEXDc"/>
    <property type="match status" value="1"/>
</dbReference>
<dbReference type="Proteomes" id="UP000398389">
    <property type="component" value="Unassembled WGS sequence"/>
</dbReference>
<dbReference type="EMBL" id="CABVLU010000002">
    <property type="protein sequence ID" value="VVT51007.1"/>
    <property type="molecule type" value="Genomic_DNA"/>
</dbReference>
<comment type="catalytic activity">
    <reaction evidence="9">
        <text>ATP + H2O = ADP + phosphate + H(+)</text>
        <dbReference type="Rhea" id="RHEA:13065"/>
        <dbReference type="ChEBI" id="CHEBI:15377"/>
        <dbReference type="ChEBI" id="CHEBI:15378"/>
        <dbReference type="ChEBI" id="CHEBI:30616"/>
        <dbReference type="ChEBI" id="CHEBI:43474"/>
        <dbReference type="ChEBI" id="CHEBI:456216"/>
        <dbReference type="EC" id="3.6.4.13"/>
    </reaction>
</comment>
<dbReference type="EC" id="3.6.4.13" evidence="2"/>
<evidence type="ECO:0000256" key="3">
    <source>
        <dbReference type="ARBA" id="ARBA00022741"/>
    </source>
</evidence>
<feature type="domain" description="Helicase C-terminal" evidence="14">
    <location>
        <begin position="332"/>
        <end position="498"/>
    </location>
</feature>
<dbReference type="PROSITE" id="PS51194">
    <property type="entry name" value="HELICASE_CTER"/>
    <property type="match status" value="1"/>
</dbReference>
<feature type="domain" description="Helicase ATP-binding" evidence="13">
    <location>
        <begin position="153"/>
        <end position="320"/>
    </location>
</feature>
<evidence type="ECO:0000256" key="2">
    <source>
        <dbReference type="ARBA" id="ARBA00012552"/>
    </source>
</evidence>
<dbReference type="InterPro" id="IPR000629">
    <property type="entry name" value="RNA-helicase_DEAD-box_CS"/>
</dbReference>